<dbReference type="AlphaFoldDB" id="A0A186QIJ0"/>
<evidence type="ECO:0000313" key="2">
    <source>
        <dbReference type="EMBL" id="AKL71635.1"/>
    </source>
</evidence>
<dbReference type="InterPro" id="IPR029058">
    <property type="entry name" value="AB_hydrolase_fold"/>
</dbReference>
<feature type="domain" description="AB hydrolase-1" evidence="1">
    <location>
        <begin position="32"/>
        <end position="264"/>
    </location>
</feature>
<dbReference type="InterPro" id="IPR000073">
    <property type="entry name" value="AB_hydrolase_1"/>
</dbReference>
<dbReference type="Gene3D" id="3.40.50.1820">
    <property type="entry name" value="alpha/beta hydrolase"/>
    <property type="match status" value="1"/>
</dbReference>
<evidence type="ECO:0000259" key="1">
    <source>
        <dbReference type="Pfam" id="PF00561"/>
    </source>
</evidence>
<dbReference type="PANTHER" id="PTHR43798:SF33">
    <property type="entry name" value="HYDROLASE, PUTATIVE (AFU_ORTHOLOGUE AFUA_2G14860)-RELATED"/>
    <property type="match status" value="1"/>
</dbReference>
<dbReference type="PANTHER" id="PTHR43798">
    <property type="entry name" value="MONOACYLGLYCEROL LIPASE"/>
    <property type="match status" value="1"/>
</dbReference>
<proteinExistence type="predicted"/>
<dbReference type="EMBL" id="KP143720">
    <property type="protein sequence ID" value="AKL71635.1"/>
    <property type="molecule type" value="Genomic_DNA"/>
</dbReference>
<sequence>MSFNTQTKNTPEYKTVELPQGIIHYSDRGQGPVLLFIHGLLVNGQLWRDVVPLLTDKFRCIVPDLPLGSHPEPMHPDADLTPGGIARIVADLITALNLENVTLVGNDTGGAICQVVITKYPENISGLVLTNCDAFEVFPPAFFSPLQYAVQIPGFIFALAQFMGWPLSRQMLFSLLAHRRLEPEAENAYFTPLTSSSGIQNDLTKAMRGVSNSYTLKAADSFSNFDKPVLIVWGENDPFFSMELAERLKNAFPNARLERVTNSRTFVPEDQPQVLARYLEMFLPSLSQT</sequence>
<dbReference type="GO" id="GO:0016020">
    <property type="term" value="C:membrane"/>
    <property type="evidence" value="ECO:0007669"/>
    <property type="project" value="TreeGrafter"/>
</dbReference>
<protein>
    <submittedName>
        <fullName evidence="2">Putative hydrolase</fullName>
    </submittedName>
</protein>
<dbReference type="PRINTS" id="PR00111">
    <property type="entry name" value="ABHYDROLASE"/>
</dbReference>
<reference evidence="2" key="1">
    <citation type="journal article" date="2017" name="PLoS ONE">
        <title>The cyanobacterial metabolite nocuolin a is a natural oxadiazine that triggers apoptosis in human cancer cells.</title>
        <authorList>
            <person name="Voracova K."/>
            <person name="Hajek J."/>
            <person name="Mares J."/>
            <person name="Urajova P."/>
            <person name="Kuzma M."/>
            <person name="Cheel J."/>
            <person name="Villunger A."/>
            <person name="Kapuscik A."/>
            <person name="Bally M."/>
            <person name="Novak P."/>
            <person name="Kabelac M."/>
            <person name="Krumschnabel G."/>
            <person name="Lukes M."/>
            <person name="Voloshko L."/>
            <person name="Kopecky J."/>
            <person name="Hrouzek P."/>
        </authorList>
    </citation>
    <scope>NUCLEOTIDE SEQUENCE</scope>
    <source>
        <strain evidence="2">CCAP 1453/38</strain>
    </source>
</reference>
<dbReference type="InterPro" id="IPR050266">
    <property type="entry name" value="AB_hydrolase_sf"/>
</dbReference>
<organism evidence="2">
    <name type="scientific">Nostoc sp. CCAP 1453/38</name>
    <dbReference type="NCBI Taxonomy" id="1570104"/>
    <lineage>
        <taxon>Bacteria</taxon>
        <taxon>Bacillati</taxon>
        <taxon>Cyanobacteriota</taxon>
        <taxon>Cyanophyceae</taxon>
        <taxon>Nostocales</taxon>
        <taxon>Nostocaceae</taxon>
        <taxon>Nostoc</taxon>
    </lineage>
</organism>
<dbReference type="GO" id="GO:0016787">
    <property type="term" value="F:hydrolase activity"/>
    <property type="evidence" value="ECO:0007669"/>
    <property type="project" value="UniProtKB-KW"/>
</dbReference>
<accession>A0A186QIJ0</accession>
<keyword evidence="2" id="KW-0378">Hydrolase</keyword>
<dbReference type="SUPFAM" id="SSF53474">
    <property type="entry name" value="alpha/beta-Hydrolases"/>
    <property type="match status" value="1"/>
</dbReference>
<dbReference type="Pfam" id="PF00561">
    <property type="entry name" value="Abhydrolase_1"/>
    <property type="match status" value="1"/>
</dbReference>
<name>A0A186QIJ0_9NOSO</name>